<evidence type="ECO:0000313" key="1">
    <source>
        <dbReference type="EMBL" id="CAI9695091.1"/>
    </source>
</evidence>
<proteinExistence type="predicted"/>
<dbReference type="Proteomes" id="UP001162501">
    <property type="component" value="Chromosome 14"/>
</dbReference>
<sequence>MPAARLSQCLENTQCCQVDELLLCQGTDSRATPGRGSRPLPVPGGWNQGKADTGEERAEGSQKRGGSAKSLWTEFQGRPSPTTEAKPAARPTLPCRPQSAGAEGPLSLALRKVPGRTSTSDQEQRPETRPEKCSSCHLGEGEACSGEEVCHRGQEGKPREWVPGAPEERTKWEVEGLDFGRTLLLAGWWGDSSDLAEALAGSGDNGRKCPSPPAGESGRK</sequence>
<evidence type="ECO:0000313" key="2">
    <source>
        <dbReference type="Proteomes" id="UP001162501"/>
    </source>
</evidence>
<organism evidence="1 2">
    <name type="scientific">Rangifer tarandus platyrhynchus</name>
    <name type="common">Svalbard reindeer</name>
    <dbReference type="NCBI Taxonomy" id="3082113"/>
    <lineage>
        <taxon>Eukaryota</taxon>
        <taxon>Metazoa</taxon>
        <taxon>Chordata</taxon>
        <taxon>Craniata</taxon>
        <taxon>Vertebrata</taxon>
        <taxon>Euteleostomi</taxon>
        <taxon>Mammalia</taxon>
        <taxon>Eutheria</taxon>
        <taxon>Laurasiatheria</taxon>
        <taxon>Artiodactyla</taxon>
        <taxon>Ruminantia</taxon>
        <taxon>Pecora</taxon>
        <taxon>Cervidae</taxon>
        <taxon>Odocoileinae</taxon>
        <taxon>Rangifer</taxon>
    </lineage>
</organism>
<name>A0ACB0E454_RANTA</name>
<reference evidence="1" key="1">
    <citation type="submission" date="2023-05" db="EMBL/GenBank/DDBJ databases">
        <authorList>
            <consortium name="ELIXIR-Norway"/>
        </authorList>
    </citation>
    <scope>NUCLEOTIDE SEQUENCE</scope>
</reference>
<accession>A0ACB0E454</accession>
<dbReference type="EMBL" id="OX596098">
    <property type="protein sequence ID" value="CAI9695091.1"/>
    <property type="molecule type" value="Genomic_DNA"/>
</dbReference>
<gene>
    <name evidence="1" type="ORF">MRATA1EN3_LOCUS6304</name>
</gene>
<protein>
    <submittedName>
        <fullName evidence="1">Uncharacterized protein</fullName>
    </submittedName>
</protein>